<gene>
    <name evidence="2" type="ORF">AArcSt11_05095</name>
</gene>
<evidence type="ECO:0000256" key="1">
    <source>
        <dbReference type="SAM" id="Phobius"/>
    </source>
</evidence>
<dbReference type="GO" id="GO:0016787">
    <property type="term" value="F:hydrolase activity"/>
    <property type="evidence" value="ECO:0007669"/>
    <property type="project" value="UniProtKB-KW"/>
</dbReference>
<dbReference type="AlphaFoldDB" id="A0AAE3K4Y8"/>
<feature type="transmembrane region" description="Helical" evidence="1">
    <location>
        <begin position="30"/>
        <end position="48"/>
    </location>
</feature>
<feature type="transmembrane region" description="Helical" evidence="1">
    <location>
        <begin position="6"/>
        <end position="23"/>
    </location>
</feature>
<proteinExistence type="predicted"/>
<dbReference type="EMBL" id="JAKRVY010000002">
    <property type="protein sequence ID" value="MCL9813025.1"/>
    <property type="molecule type" value="Genomic_DNA"/>
</dbReference>
<evidence type="ECO:0000313" key="3">
    <source>
        <dbReference type="Proteomes" id="UP001202674"/>
    </source>
</evidence>
<keyword evidence="2" id="KW-0378">Hydrolase</keyword>
<dbReference type="RefSeq" id="WP_250595198.1">
    <property type="nucleotide sequence ID" value="NZ_JAKRVY010000002.1"/>
</dbReference>
<reference evidence="2 3" key="1">
    <citation type="journal article" date="2022" name="Syst. Appl. Microbiol.">
        <title>Natronocalculus amylovorans gen. nov., sp. nov., and Natranaeroarchaeum aerophilus sp. nov., dominant culturable amylolytic natronoarchaea from hypersaline soda lakes in southwestern Siberia.</title>
        <authorList>
            <person name="Sorokin D.Y."/>
            <person name="Elcheninov A.G."/>
            <person name="Khizhniak T.V."/>
            <person name="Koenen M."/>
            <person name="Bale N.J."/>
            <person name="Damste J.S.S."/>
            <person name="Kublanov I.V."/>
        </authorList>
    </citation>
    <scope>NUCLEOTIDE SEQUENCE [LARGE SCALE GENOMIC DNA]</scope>
    <source>
        <strain evidence="2 3">AArc-St1-1</strain>
    </source>
</reference>
<keyword evidence="1" id="KW-0472">Membrane</keyword>
<name>A0AAE3K4Y8_9EURY</name>
<sequence length="208" mass="23366">MPSTVVHVAFAGLIGTALLARHFDAKSICIVMTVSAAIDLDTIIDIWIPGAHRAYFHNLVFPTLILLGLWWDVRWREESYVKGKWGDWGVRVTWVSMVALIFGHILLDAFFNGVNLFWPLHDRFYDLSGELLISDQRGLVQTFIDGETAEGTVAETHYTTGVNPTPGETPGDVERRFPIAGTGERFVLTITGFAVVAMRLYEERRRGE</sequence>
<dbReference type="Proteomes" id="UP001202674">
    <property type="component" value="Unassembled WGS sequence"/>
</dbReference>
<comment type="caution">
    <text evidence="2">The sequence shown here is derived from an EMBL/GenBank/DDBJ whole genome shotgun (WGS) entry which is preliminary data.</text>
</comment>
<keyword evidence="1" id="KW-0812">Transmembrane</keyword>
<keyword evidence="3" id="KW-1185">Reference proteome</keyword>
<accession>A0AAE3K4Y8</accession>
<feature type="transmembrane region" description="Helical" evidence="1">
    <location>
        <begin position="54"/>
        <end position="73"/>
    </location>
</feature>
<organism evidence="2 3">
    <name type="scientific">Natranaeroarchaeum aerophilus</name>
    <dbReference type="NCBI Taxonomy" id="2917711"/>
    <lineage>
        <taxon>Archaea</taxon>
        <taxon>Methanobacteriati</taxon>
        <taxon>Methanobacteriota</taxon>
        <taxon>Stenosarchaea group</taxon>
        <taxon>Halobacteria</taxon>
        <taxon>Halobacteriales</taxon>
        <taxon>Natronoarchaeaceae</taxon>
        <taxon>Natranaeroarchaeum</taxon>
    </lineage>
</organism>
<keyword evidence="1" id="KW-1133">Transmembrane helix</keyword>
<dbReference type="InterPro" id="IPR007404">
    <property type="entry name" value="YdjM-like"/>
</dbReference>
<dbReference type="Pfam" id="PF04307">
    <property type="entry name" value="YdjM"/>
    <property type="match status" value="1"/>
</dbReference>
<protein>
    <submittedName>
        <fullName evidence="2">Metal-dependent hydrolase</fullName>
    </submittedName>
</protein>
<feature type="transmembrane region" description="Helical" evidence="1">
    <location>
        <begin position="94"/>
        <end position="118"/>
    </location>
</feature>
<evidence type="ECO:0000313" key="2">
    <source>
        <dbReference type="EMBL" id="MCL9813025.1"/>
    </source>
</evidence>